<dbReference type="EMBL" id="JACAZF010000009">
    <property type="protein sequence ID" value="KAF7295073.1"/>
    <property type="molecule type" value="Genomic_DNA"/>
</dbReference>
<feature type="compositionally biased region" description="Polar residues" evidence="5">
    <location>
        <begin position="216"/>
        <end position="226"/>
    </location>
</feature>
<keyword evidence="3" id="KW-0234">DNA repair</keyword>
<evidence type="ECO:0000259" key="6">
    <source>
        <dbReference type="Pfam" id="PF12253"/>
    </source>
</evidence>
<dbReference type="GO" id="GO:0033186">
    <property type="term" value="C:CAF-1 complex"/>
    <property type="evidence" value="ECO:0007669"/>
    <property type="project" value="TreeGrafter"/>
</dbReference>
<keyword evidence="4" id="KW-0539">Nucleus</keyword>
<protein>
    <recommendedName>
        <fullName evidence="6">Chromatin assembly factor 1 subunit A dimerization domain-containing protein</fullName>
    </recommendedName>
</protein>
<evidence type="ECO:0000256" key="2">
    <source>
        <dbReference type="ARBA" id="ARBA00022763"/>
    </source>
</evidence>
<dbReference type="Proteomes" id="UP000636479">
    <property type="component" value="Unassembled WGS sequence"/>
</dbReference>
<sequence>MAAASLLDTVPPPAAFDASANALNSSTSSQPQSIAELRNGKVVFRQKPLAHILIFAPEIVKFRELLEDRVARKAEGLTTIPDEHKPVIAKFVHDSDKTLSALCKHLLQELVPAQDEDGVAATTPPLTTAVLEPTIKSIASRNNYGLDGLPGVKAPAAVCVWRWEVRPCHLEWLPKNSREKAEARIAERVQAKLDLRRQFDALSKPEQDSILDPKGISTTIDLTGNSPAPKAKDNEENDSGNNAGKVGRPKKQPDPEKLAKEKEKQEKKAAKAEREQKEKEAQNKSRNLMKSFFKTSTTSKAVPTKTSADEQSVDEVSQYQKTFKPFVLKKDTHLAPVNWFANDPQPLRYDGDVIVVDDEEKPFDLCHQTTKERLQSVIDQLGPCQRRTRISISSNAPLKTAYGVSVRDLVAQLNEAEIAGDIALVRSLASKLSDRAAVPAKVLIFTDDVRPGYFGTWTRDSRIIGPRTALKRDVAMFDYDYDSGEEWEEEPAGEAGDLIDDGEEEDVDGDDPDSDADSWLVDDDQELLESPDNNTSRGASPVPLPPLKRKAQPEDSQISKKRKLVVPLVPFARGPCWEETIGRCEHTLFNPYRLQLLNDTPSGIDPFTFVSRVSEGAGRGAHNSTKINHNDGFVVPLLPTRFLGQADPPIPQVPKRVGAAPKTVFPDAHMPHLLKCITNTQTASLPLLVDVIYQDLRDHKVKKNSIEAKVREVAEKCKLQKVWVVKENFRVLIQ</sequence>
<gene>
    <name evidence="7" type="ORF">MIND_01045600</name>
</gene>
<dbReference type="GeneID" id="59349558"/>
<feature type="compositionally biased region" description="Acidic residues" evidence="5">
    <location>
        <begin position="484"/>
        <end position="529"/>
    </location>
</feature>
<evidence type="ECO:0000256" key="4">
    <source>
        <dbReference type="ARBA" id="ARBA00023242"/>
    </source>
</evidence>
<feature type="compositionally biased region" description="Polar residues" evidence="5">
    <location>
        <begin position="285"/>
        <end position="315"/>
    </location>
</feature>
<dbReference type="InterPro" id="IPR022043">
    <property type="entry name" value="CAF1A_DD"/>
</dbReference>
<dbReference type="Pfam" id="PF12253">
    <property type="entry name" value="CAF1A_dimeriz"/>
    <property type="match status" value="1"/>
</dbReference>
<reference evidence="7" key="1">
    <citation type="submission" date="2020-05" db="EMBL/GenBank/DDBJ databases">
        <title>Mycena genomes resolve the evolution of fungal bioluminescence.</title>
        <authorList>
            <person name="Tsai I.J."/>
        </authorList>
    </citation>
    <scope>NUCLEOTIDE SEQUENCE</scope>
    <source>
        <strain evidence="7">171206Taipei</strain>
    </source>
</reference>
<dbReference type="GO" id="GO:0006281">
    <property type="term" value="P:DNA repair"/>
    <property type="evidence" value="ECO:0007669"/>
    <property type="project" value="UniProtKB-KW"/>
</dbReference>
<evidence type="ECO:0000256" key="1">
    <source>
        <dbReference type="ARBA" id="ARBA00004123"/>
    </source>
</evidence>
<evidence type="ECO:0000256" key="5">
    <source>
        <dbReference type="SAM" id="MobiDB-lite"/>
    </source>
</evidence>
<dbReference type="PANTHER" id="PTHR15272">
    <property type="entry name" value="CHROMATIN ASSEMBLY FACTOR 1 SUBUNIT A CAF-1 SUBUNIT A"/>
    <property type="match status" value="1"/>
</dbReference>
<feature type="domain" description="Chromatin assembly factor 1 subunit A dimerization" evidence="6">
    <location>
        <begin position="441"/>
        <end position="513"/>
    </location>
</feature>
<dbReference type="GO" id="GO:0005634">
    <property type="term" value="C:nucleus"/>
    <property type="evidence" value="ECO:0007669"/>
    <property type="project" value="UniProtKB-SubCell"/>
</dbReference>
<evidence type="ECO:0000256" key="3">
    <source>
        <dbReference type="ARBA" id="ARBA00023204"/>
    </source>
</evidence>
<keyword evidence="8" id="KW-1185">Reference proteome</keyword>
<comment type="caution">
    <text evidence="7">The sequence shown here is derived from an EMBL/GenBank/DDBJ whole genome shotgun (WGS) entry which is preliminary data.</text>
</comment>
<keyword evidence="2" id="KW-0227">DNA damage</keyword>
<feature type="compositionally biased region" description="Basic and acidic residues" evidence="5">
    <location>
        <begin position="251"/>
        <end position="283"/>
    </location>
</feature>
<organism evidence="7 8">
    <name type="scientific">Mycena indigotica</name>
    <dbReference type="NCBI Taxonomy" id="2126181"/>
    <lineage>
        <taxon>Eukaryota</taxon>
        <taxon>Fungi</taxon>
        <taxon>Dikarya</taxon>
        <taxon>Basidiomycota</taxon>
        <taxon>Agaricomycotina</taxon>
        <taxon>Agaricomycetes</taxon>
        <taxon>Agaricomycetidae</taxon>
        <taxon>Agaricales</taxon>
        <taxon>Marasmiineae</taxon>
        <taxon>Mycenaceae</taxon>
        <taxon>Mycena</taxon>
    </lineage>
</organism>
<accession>A0A8H6SA04</accession>
<feature type="region of interest" description="Disordered" evidence="5">
    <location>
        <begin position="204"/>
        <end position="315"/>
    </location>
</feature>
<dbReference type="GO" id="GO:0006334">
    <property type="term" value="P:nucleosome assembly"/>
    <property type="evidence" value="ECO:0007669"/>
    <property type="project" value="TreeGrafter"/>
</dbReference>
<dbReference type="OrthoDB" id="440676at2759"/>
<dbReference type="RefSeq" id="XP_037216436.1">
    <property type="nucleotide sequence ID" value="XM_037367042.1"/>
</dbReference>
<name>A0A8H6SA04_9AGAR</name>
<proteinExistence type="predicted"/>
<dbReference type="AlphaFoldDB" id="A0A8H6SA04"/>
<comment type="subcellular location">
    <subcellularLocation>
        <location evidence="1">Nucleus</location>
    </subcellularLocation>
</comment>
<evidence type="ECO:0000313" key="7">
    <source>
        <dbReference type="EMBL" id="KAF7295073.1"/>
    </source>
</evidence>
<dbReference type="PANTHER" id="PTHR15272:SF0">
    <property type="entry name" value="CHROMATIN ASSEMBLY FACTOR 1 SUBUNIT A"/>
    <property type="match status" value="1"/>
</dbReference>
<evidence type="ECO:0000313" key="8">
    <source>
        <dbReference type="Proteomes" id="UP000636479"/>
    </source>
</evidence>
<feature type="region of interest" description="Disordered" evidence="5">
    <location>
        <begin position="484"/>
        <end position="559"/>
    </location>
</feature>